<sequence>MARSQIRSHCNRCQGETRHRLIEQVVREYDKTDQWDNYTEWTSTYRMLECCGCGEIQMRVEYWHSSHELDEDDWDYYPPRVSRRIPDWYSRLPRDWAELMREVYGALASNSRRLAVMGARTLIDLYMAATVGNHGSFDDRLDRLVTEGFLAGKNKATLQAALEAGNAAAHRGHTPNVQDMGLVMDIVENLLHTHVLEIDAEKLKANTPPRPPRPAKTAPAPSSVTEPAEESPPTPDA</sequence>
<accession>A0A024HP57</accession>
<dbReference type="InterPro" id="IPR025285">
    <property type="entry name" value="DUF4145"/>
</dbReference>
<keyword evidence="4" id="KW-1185">Reference proteome</keyword>
<dbReference type="HOGENOM" id="CLU_081512_2_0_6"/>
<feature type="region of interest" description="Disordered" evidence="1">
    <location>
        <begin position="201"/>
        <end position="237"/>
    </location>
</feature>
<reference evidence="3 4" key="1">
    <citation type="submission" date="2013-03" db="EMBL/GenBank/DDBJ databases">
        <authorList>
            <person name="Linke B."/>
        </authorList>
    </citation>
    <scope>NUCLEOTIDE SEQUENCE [LARGE SCALE GENOMIC DNA]</scope>
    <source>
        <strain evidence="3 4">B13</strain>
    </source>
</reference>
<dbReference type="RefSeq" id="WP_242411194.1">
    <property type="nucleotide sequence ID" value="NZ_HG322950.1"/>
</dbReference>
<gene>
    <name evidence="3" type="ORF">PKB_5004</name>
</gene>
<dbReference type="eggNOG" id="ENOG5032H6K">
    <property type="taxonomic scope" value="Bacteria"/>
</dbReference>
<evidence type="ECO:0000313" key="3">
    <source>
        <dbReference type="EMBL" id="CDF86317.1"/>
    </source>
</evidence>
<proteinExistence type="predicted"/>
<feature type="domain" description="DUF4145" evidence="2">
    <location>
        <begin position="102"/>
        <end position="188"/>
    </location>
</feature>
<evidence type="ECO:0000313" key="4">
    <source>
        <dbReference type="Proteomes" id="UP000025241"/>
    </source>
</evidence>
<reference evidence="3 4" key="2">
    <citation type="submission" date="2014-05" db="EMBL/GenBank/DDBJ databases">
        <title>Genome sequence of the 3-chlorobenzoate degrading bacterium Pseudomonas knackmussii B13 shows multiple evidence for horizontal gene transfer.</title>
        <authorList>
            <person name="Miyazaki R."/>
            <person name="Bertelli C."/>
            <person name="Falquet L."/>
            <person name="Robinson-Rechavi M."/>
            <person name="Gharib W."/>
            <person name="Roy S."/>
            <person name="Van der Meer J.R."/>
        </authorList>
    </citation>
    <scope>NUCLEOTIDE SEQUENCE [LARGE SCALE GENOMIC DNA]</scope>
    <source>
        <strain evidence="3 4">B13</strain>
    </source>
</reference>
<dbReference type="EMBL" id="HG322950">
    <property type="protein sequence ID" value="CDF86317.1"/>
    <property type="molecule type" value="Genomic_DNA"/>
</dbReference>
<dbReference type="Proteomes" id="UP000025241">
    <property type="component" value="Chromosome I"/>
</dbReference>
<dbReference type="AlphaFoldDB" id="A0A024HP57"/>
<protein>
    <recommendedName>
        <fullName evidence="2">DUF4145 domain-containing protein</fullName>
    </recommendedName>
</protein>
<evidence type="ECO:0000256" key="1">
    <source>
        <dbReference type="SAM" id="MobiDB-lite"/>
    </source>
</evidence>
<organism evidence="3 4">
    <name type="scientific">Pseudomonas knackmussii (strain DSM 6978 / CCUG 54928 / LMG 23759 / B13)</name>
    <dbReference type="NCBI Taxonomy" id="1301098"/>
    <lineage>
        <taxon>Bacteria</taxon>
        <taxon>Pseudomonadati</taxon>
        <taxon>Pseudomonadota</taxon>
        <taxon>Gammaproteobacteria</taxon>
        <taxon>Pseudomonadales</taxon>
        <taxon>Pseudomonadaceae</taxon>
        <taxon>Pseudomonas</taxon>
    </lineage>
</organism>
<evidence type="ECO:0000259" key="2">
    <source>
        <dbReference type="Pfam" id="PF13643"/>
    </source>
</evidence>
<dbReference type="Pfam" id="PF13643">
    <property type="entry name" value="DUF4145"/>
    <property type="match status" value="1"/>
</dbReference>
<name>A0A024HP57_PSEKB</name>
<dbReference type="KEGG" id="pkc:PKB_5004"/>